<evidence type="ECO:0000313" key="15">
    <source>
        <dbReference type="EMBL" id="CAG7651406.1"/>
    </source>
</evidence>
<dbReference type="SMART" id="SM00388">
    <property type="entry name" value="HisKA"/>
    <property type="match status" value="1"/>
</dbReference>
<dbReference type="InterPro" id="IPR003661">
    <property type="entry name" value="HisK_dim/P_dom"/>
</dbReference>
<feature type="domain" description="HAMP" evidence="14">
    <location>
        <begin position="198"/>
        <end position="250"/>
    </location>
</feature>
<evidence type="ECO:0000256" key="9">
    <source>
        <dbReference type="ARBA" id="ARBA00022840"/>
    </source>
</evidence>
<dbReference type="Pfam" id="PF00512">
    <property type="entry name" value="HisKA"/>
    <property type="match status" value="1"/>
</dbReference>
<dbReference type="Pfam" id="PF00672">
    <property type="entry name" value="HAMP"/>
    <property type="match status" value="1"/>
</dbReference>
<sequence length="498" mass="56020">MSIRKKLLLSHIAMIIIPVVVFVLTAMLLITAVMQSMTGEGPDQRLFPAEAFARNNELFAGLAFMADAKPEMITDADFLRQTEPKLQERNAGIAVVRNGELVYVSPILGERGPVEAFVRGNATAGEQRFQARQELGGKQFAVQKHPFAFDSRTQGTIYFFGDVGPTLRFFRIFFPLLFVTLLLVIGLTNGLLTYVLSRSIVRPLKTLKKAAEHIREGDLEHKLAPGRKDEIGELSDAFEEMRQRLRQSIHTQLQYETNRKELLANITHDLKTPITAIHACVDGLRDGIADTPEKRMKYLDSIHKKITDLNRLIDELFLFSKLDLKKLSFHYEPLELDAYLRDKVTELSGEPHNQGVRFSYRSNARGPVSVMADRDQLSRVVTNIVSNSIHYAGKQPVDIRVELTERDSDVMVRISDNGRGIASDALPHIFDRFYRADPSRSRHTGGSGLGLAIVRQIVEEHGGTTWADSRPGEGTDIFFTLTKSGKRQVRNGDENIDH</sequence>
<reference evidence="15" key="1">
    <citation type="submission" date="2021-06" db="EMBL/GenBank/DDBJ databases">
        <authorList>
            <person name="Criscuolo A."/>
        </authorList>
    </citation>
    <scope>NUCLEOTIDE SEQUENCE</scope>
    <source>
        <strain evidence="15">CIP111600</strain>
    </source>
</reference>
<evidence type="ECO:0000256" key="7">
    <source>
        <dbReference type="ARBA" id="ARBA00022741"/>
    </source>
</evidence>
<dbReference type="CDD" id="cd00082">
    <property type="entry name" value="HisKA"/>
    <property type="match status" value="1"/>
</dbReference>
<dbReference type="InterPro" id="IPR050398">
    <property type="entry name" value="HssS/ArlS-like"/>
</dbReference>
<evidence type="ECO:0000259" key="14">
    <source>
        <dbReference type="PROSITE" id="PS50885"/>
    </source>
</evidence>
<keyword evidence="8" id="KW-0418">Kinase</keyword>
<keyword evidence="4" id="KW-1003">Cell membrane</keyword>
<dbReference type="SMART" id="SM00304">
    <property type="entry name" value="HAMP"/>
    <property type="match status" value="1"/>
</dbReference>
<dbReference type="AlphaFoldDB" id="A0A916K7Q0"/>
<dbReference type="RefSeq" id="WP_218095970.1">
    <property type="nucleotide sequence ID" value="NZ_CAJVAS010000060.1"/>
</dbReference>
<evidence type="ECO:0000256" key="2">
    <source>
        <dbReference type="ARBA" id="ARBA00004651"/>
    </source>
</evidence>
<keyword evidence="11 12" id="KW-0472">Membrane</keyword>
<dbReference type="Pfam" id="PF02518">
    <property type="entry name" value="HATPase_c"/>
    <property type="match status" value="1"/>
</dbReference>
<keyword evidence="6 15" id="KW-0808">Transferase</keyword>
<feature type="transmembrane region" description="Helical" evidence="12">
    <location>
        <begin position="12"/>
        <end position="34"/>
    </location>
</feature>
<keyword evidence="5" id="KW-0597">Phosphoprotein</keyword>
<evidence type="ECO:0000256" key="12">
    <source>
        <dbReference type="SAM" id="Phobius"/>
    </source>
</evidence>
<evidence type="ECO:0000256" key="8">
    <source>
        <dbReference type="ARBA" id="ARBA00022777"/>
    </source>
</evidence>
<dbReference type="GO" id="GO:0005524">
    <property type="term" value="F:ATP binding"/>
    <property type="evidence" value="ECO:0007669"/>
    <property type="project" value="UniProtKB-KW"/>
</dbReference>
<evidence type="ECO:0000256" key="3">
    <source>
        <dbReference type="ARBA" id="ARBA00012438"/>
    </source>
</evidence>
<keyword evidence="16" id="KW-1185">Reference proteome</keyword>
<dbReference type="PANTHER" id="PTHR45528">
    <property type="entry name" value="SENSOR HISTIDINE KINASE CPXA"/>
    <property type="match status" value="1"/>
</dbReference>
<dbReference type="Proteomes" id="UP000693672">
    <property type="component" value="Unassembled WGS sequence"/>
</dbReference>
<dbReference type="GO" id="GO:0005886">
    <property type="term" value="C:plasma membrane"/>
    <property type="evidence" value="ECO:0007669"/>
    <property type="project" value="UniProtKB-SubCell"/>
</dbReference>
<dbReference type="EC" id="2.7.13.3" evidence="3"/>
<dbReference type="CDD" id="cd00075">
    <property type="entry name" value="HATPase"/>
    <property type="match status" value="1"/>
</dbReference>
<gene>
    <name evidence="15" type="primary">sasA_28</name>
    <name evidence="15" type="ORF">PAESOLCIP111_06310</name>
</gene>
<organism evidence="15 16">
    <name type="scientific">Paenibacillus solanacearum</name>
    <dbReference type="NCBI Taxonomy" id="2048548"/>
    <lineage>
        <taxon>Bacteria</taxon>
        <taxon>Bacillati</taxon>
        <taxon>Bacillota</taxon>
        <taxon>Bacilli</taxon>
        <taxon>Bacillales</taxon>
        <taxon>Paenibacillaceae</taxon>
        <taxon>Paenibacillus</taxon>
    </lineage>
</organism>
<keyword evidence="12" id="KW-0812">Transmembrane</keyword>
<evidence type="ECO:0000256" key="11">
    <source>
        <dbReference type="ARBA" id="ARBA00023136"/>
    </source>
</evidence>
<dbReference type="EMBL" id="CAJVAS010000060">
    <property type="protein sequence ID" value="CAG7651406.1"/>
    <property type="molecule type" value="Genomic_DNA"/>
</dbReference>
<dbReference type="InterPro" id="IPR003660">
    <property type="entry name" value="HAMP_dom"/>
</dbReference>
<protein>
    <recommendedName>
        <fullName evidence="3">histidine kinase</fullName>
        <ecNumber evidence="3">2.7.13.3</ecNumber>
    </recommendedName>
</protein>
<dbReference type="InterPro" id="IPR005467">
    <property type="entry name" value="His_kinase_dom"/>
</dbReference>
<keyword evidence="10" id="KW-0902">Two-component regulatory system</keyword>
<evidence type="ECO:0000256" key="4">
    <source>
        <dbReference type="ARBA" id="ARBA00022475"/>
    </source>
</evidence>
<dbReference type="PROSITE" id="PS50885">
    <property type="entry name" value="HAMP"/>
    <property type="match status" value="1"/>
</dbReference>
<name>A0A916K7Q0_9BACL</name>
<proteinExistence type="predicted"/>
<comment type="caution">
    <text evidence="15">The sequence shown here is derived from an EMBL/GenBank/DDBJ whole genome shotgun (WGS) entry which is preliminary data.</text>
</comment>
<keyword evidence="12" id="KW-1133">Transmembrane helix</keyword>
<dbReference type="SMART" id="SM00387">
    <property type="entry name" value="HATPase_c"/>
    <property type="match status" value="1"/>
</dbReference>
<evidence type="ECO:0000256" key="1">
    <source>
        <dbReference type="ARBA" id="ARBA00000085"/>
    </source>
</evidence>
<feature type="domain" description="Histidine kinase" evidence="13">
    <location>
        <begin position="265"/>
        <end position="485"/>
    </location>
</feature>
<evidence type="ECO:0000256" key="5">
    <source>
        <dbReference type="ARBA" id="ARBA00022553"/>
    </source>
</evidence>
<evidence type="ECO:0000313" key="16">
    <source>
        <dbReference type="Proteomes" id="UP000693672"/>
    </source>
</evidence>
<accession>A0A916K7Q0</accession>
<evidence type="ECO:0000259" key="13">
    <source>
        <dbReference type="PROSITE" id="PS50109"/>
    </source>
</evidence>
<dbReference type="PROSITE" id="PS50109">
    <property type="entry name" value="HIS_KIN"/>
    <property type="match status" value="1"/>
</dbReference>
<dbReference type="InterPro" id="IPR003594">
    <property type="entry name" value="HATPase_dom"/>
</dbReference>
<dbReference type="GO" id="GO:0000155">
    <property type="term" value="F:phosphorelay sensor kinase activity"/>
    <property type="evidence" value="ECO:0007669"/>
    <property type="project" value="InterPro"/>
</dbReference>
<comment type="subcellular location">
    <subcellularLocation>
        <location evidence="2">Cell membrane</location>
        <topology evidence="2">Multi-pass membrane protein</topology>
    </subcellularLocation>
</comment>
<keyword evidence="9" id="KW-0067">ATP-binding</keyword>
<dbReference type="PANTHER" id="PTHR45528:SF1">
    <property type="entry name" value="SENSOR HISTIDINE KINASE CPXA"/>
    <property type="match status" value="1"/>
</dbReference>
<evidence type="ECO:0000256" key="10">
    <source>
        <dbReference type="ARBA" id="ARBA00023012"/>
    </source>
</evidence>
<keyword evidence="7" id="KW-0547">Nucleotide-binding</keyword>
<dbReference type="FunFam" id="3.30.565.10:FF:000006">
    <property type="entry name" value="Sensor histidine kinase WalK"/>
    <property type="match status" value="1"/>
</dbReference>
<comment type="catalytic activity">
    <reaction evidence="1">
        <text>ATP + protein L-histidine = ADP + protein N-phospho-L-histidine.</text>
        <dbReference type="EC" id="2.7.13.3"/>
    </reaction>
</comment>
<dbReference type="CDD" id="cd06225">
    <property type="entry name" value="HAMP"/>
    <property type="match status" value="1"/>
</dbReference>
<feature type="transmembrane region" description="Helical" evidence="12">
    <location>
        <begin position="172"/>
        <end position="196"/>
    </location>
</feature>
<evidence type="ECO:0000256" key="6">
    <source>
        <dbReference type="ARBA" id="ARBA00022679"/>
    </source>
</evidence>